<dbReference type="InterPro" id="IPR020565">
    <property type="entry name" value="ImidazoleglycerP_deHydtase_CS"/>
</dbReference>
<evidence type="ECO:0000256" key="3">
    <source>
        <dbReference type="ARBA" id="ARBA00022605"/>
    </source>
</evidence>
<reference evidence="8 9" key="1">
    <citation type="submission" date="2020-04" db="EMBL/GenBank/DDBJ databases">
        <authorList>
            <person name="Hitch T.C.A."/>
            <person name="Wylensek D."/>
            <person name="Clavel T."/>
        </authorList>
    </citation>
    <scope>NUCLEOTIDE SEQUENCE [LARGE SCALE GENOMIC DNA]</scope>
    <source>
        <strain evidence="8 9">COR2-253-APC-1A</strain>
    </source>
</reference>
<dbReference type="HAMAP" id="MF_00076">
    <property type="entry name" value="HisB"/>
    <property type="match status" value="1"/>
</dbReference>
<keyword evidence="4 6" id="KW-0368">Histidine biosynthesis</keyword>
<dbReference type="SUPFAM" id="SSF54211">
    <property type="entry name" value="Ribosomal protein S5 domain 2-like"/>
    <property type="match status" value="2"/>
</dbReference>
<dbReference type="EMBL" id="JABAEW010000003">
    <property type="protein sequence ID" value="NMD85481.1"/>
    <property type="molecule type" value="Genomic_DNA"/>
</dbReference>
<dbReference type="GO" id="GO:0005737">
    <property type="term" value="C:cytoplasm"/>
    <property type="evidence" value="ECO:0007669"/>
    <property type="project" value="UniProtKB-SubCell"/>
</dbReference>
<dbReference type="AlphaFoldDB" id="A0A848AR39"/>
<dbReference type="NCBIfam" id="NF002114">
    <property type="entry name" value="PRK00951.2-4"/>
    <property type="match status" value="1"/>
</dbReference>
<comment type="similarity">
    <text evidence="6 7">Belongs to the imidazoleglycerol-phosphate dehydratase family.</text>
</comment>
<name>A0A848AR39_9BACT</name>
<dbReference type="PANTHER" id="PTHR23133">
    <property type="entry name" value="IMIDAZOLEGLYCEROL-PHOSPHATE DEHYDRATASE HIS7"/>
    <property type="match status" value="1"/>
</dbReference>
<dbReference type="Pfam" id="PF00475">
    <property type="entry name" value="IGPD"/>
    <property type="match status" value="1"/>
</dbReference>
<dbReference type="NCBIfam" id="NF002111">
    <property type="entry name" value="PRK00951.2-1"/>
    <property type="match status" value="1"/>
</dbReference>
<dbReference type="FunFam" id="3.30.230.40:FF:000003">
    <property type="entry name" value="Imidazoleglycerol-phosphate dehydratase HisB"/>
    <property type="match status" value="1"/>
</dbReference>
<evidence type="ECO:0000256" key="6">
    <source>
        <dbReference type="HAMAP-Rule" id="MF_00076"/>
    </source>
</evidence>
<evidence type="ECO:0000256" key="1">
    <source>
        <dbReference type="ARBA" id="ARBA00005047"/>
    </source>
</evidence>
<comment type="caution">
    <text evidence="8">The sequence shown here is derived from an EMBL/GenBank/DDBJ whole genome shotgun (WGS) entry which is preliminary data.</text>
</comment>
<keyword evidence="6" id="KW-0963">Cytoplasm</keyword>
<comment type="pathway">
    <text evidence="1 6 7">Amino-acid biosynthesis; L-histidine biosynthesis; L-histidine from 5-phospho-alpha-D-ribose 1-diphosphate: step 6/9.</text>
</comment>
<organism evidence="8 9">
    <name type="scientific">Victivallis vadensis</name>
    <dbReference type="NCBI Taxonomy" id="172901"/>
    <lineage>
        <taxon>Bacteria</taxon>
        <taxon>Pseudomonadati</taxon>
        <taxon>Lentisphaerota</taxon>
        <taxon>Lentisphaeria</taxon>
        <taxon>Victivallales</taxon>
        <taxon>Victivallaceae</taxon>
        <taxon>Victivallis</taxon>
    </lineage>
</organism>
<accession>A0A848AR39</accession>
<dbReference type="PROSITE" id="PS00954">
    <property type="entry name" value="IGP_DEHYDRATASE_1"/>
    <property type="match status" value="1"/>
</dbReference>
<comment type="catalytic activity">
    <reaction evidence="6 7">
        <text>D-erythro-1-(imidazol-4-yl)glycerol 3-phosphate = 3-(imidazol-4-yl)-2-oxopropyl phosphate + H2O</text>
        <dbReference type="Rhea" id="RHEA:11040"/>
        <dbReference type="ChEBI" id="CHEBI:15377"/>
        <dbReference type="ChEBI" id="CHEBI:57766"/>
        <dbReference type="ChEBI" id="CHEBI:58278"/>
        <dbReference type="EC" id="4.2.1.19"/>
    </reaction>
</comment>
<sequence length="197" mass="21634">MATERFAAVRRTTRETDIEVKISLDGTGRGQIDTGIPFMDHMLELFARHGFFDLEVKAVGDLAVDYHHTMEDLGLVLGDALAKALGDKAGIRRYGNMILPMDETLVLVALDLSGRPCLVFDVKSPAPQVKDIDVRLFHEFFQALSVKAGMNLHVKMLAGEEVHHVYEAIFKGFAKALDQATAIDPRVVGVLSTKGSL</sequence>
<dbReference type="InterPro" id="IPR020568">
    <property type="entry name" value="Ribosomal_Su5_D2-typ_SF"/>
</dbReference>
<dbReference type="UniPathway" id="UPA00031">
    <property type="reaction ID" value="UER00011"/>
</dbReference>
<evidence type="ECO:0000256" key="2">
    <source>
        <dbReference type="ARBA" id="ARBA00016664"/>
    </source>
</evidence>
<keyword evidence="5 6" id="KW-0456">Lyase</keyword>
<comment type="subcellular location">
    <subcellularLocation>
        <location evidence="6 7">Cytoplasm</location>
    </subcellularLocation>
</comment>
<dbReference type="Gene3D" id="3.30.230.40">
    <property type="entry name" value="Imidazole glycerol phosphate dehydratase, domain 1"/>
    <property type="match status" value="2"/>
</dbReference>
<dbReference type="CDD" id="cd07914">
    <property type="entry name" value="IGPD"/>
    <property type="match status" value="1"/>
</dbReference>
<dbReference type="Proteomes" id="UP000576225">
    <property type="component" value="Unassembled WGS sequence"/>
</dbReference>
<dbReference type="InterPro" id="IPR038494">
    <property type="entry name" value="IGPD_sf"/>
</dbReference>
<dbReference type="GO" id="GO:0000105">
    <property type="term" value="P:L-histidine biosynthetic process"/>
    <property type="evidence" value="ECO:0007669"/>
    <property type="project" value="UniProtKB-UniRule"/>
</dbReference>
<dbReference type="PROSITE" id="PS00955">
    <property type="entry name" value="IGP_DEHYDRATASE_2"/>
    <property type="match status" value="1"/>
</dbReference>
<evidence type="ECO:0000256" key="5">
    <source>
        <dbReference type="ARBA" id="ARBA00023239"/>
    </source>
</evidence>
<proteinExistence type="inferred from homology"/>
<keyword evidence="3 6" id="KW-0028">Amino-acid biosynthesis</keyword>
<protein>
    <recommendedName>
        <fullName evidence="2 6">Imidazoleglycerol-phosphate dehydratase</fullName>
        <shortName evidence="6">IGPD</shortName>
        <ecNumber evidence="6 7">4.2.1.19</ecNumber>
    </recommendedName>
</protein>
<evidence type="ECO:0000313" key="9">
    <source>
        <dbReference type="Proteomes" id="UP000576225"/>
    </source>
</evidence>
<dbReference type="FunFam" id="3.30.230.40:FF:000001">
    <property type="entry name" value="Imidazoleglycerol-phosphate dehydratase HisB"/>
    <property type="match status" value="1"/>
</dbReference>
<evidence type="ECO:0000313" key="8">
    <source>
        <dbReference type="EMBL" id="NMD85481.1"/>
    </source>
</evidence>
<evidence type="ECO:0000256" key="4">
    <source>
        <dbReference type="ARBA" id="ARBA00023102"/>
    </source>
</evidence>
<evidence type="ECO:0000256" key="7">
    <source>
        <dbReference type="RuleBase" id="RU000599"/>
    </source>
</evidence>
<gene>
    <name evidence="6 8" type="primary">hisB</name>
    <name evidence="8" type="ORF">HF882_02665</name>
</gene>
<dbReference type="PANTHER" id="PTHR23133:SF2">
    <property type="entry name" value="IMIDAZOLEGLYCEROL-PHOSPHATE DEHYDRATASE"/>
    <property type="match status" value="1"/>
</dbReference>
<dbReference type="RefSeq" id="WP_168961500.1">
    <property type="nucleotide sequence ID" value="NZ_CAUHRZ010000024.1"/>
</dbReference>
<dbReference type="EC" id="4.2.1.19" evidence="6 7"/>
<dbReference type="InterPro" id="IPR000807">
    <property type="entry name" value="ImidazoleglycerolP_deHydtase"/>
</dbReference>
<dbReference type="GO" id="GO:0004424">
    <property type="term" value="F:imidazoleglycerol-phosphate dehydratase activity"/>
    <property type="evidence" value="ECO:0007669"/>
    <property type="project" value="UniProtKB-UniRule"/>
</dbReference>